<organism evidence="1 2">
    <name type="scientific">Pararobbsia alpina</name>
    <dbReference type="NCBI Taxonomy" id="621374"/>
    <lineage>
        <taxon>Bacteria</taxon>
        <taxon>Pseudomonadati</taxon>
        <taxon>Pseudomonadota</taxon>
        <taxon>Betaproteobacteria</taxon>
        <taxon>Burkholderiales</taxon>
        <taxon>Burkholderiaceae</taxon>
        <taxon>Pararobbsia</taxon>
    </lineage>
</organism>
<dbReference type="RefSeq" id="WP_175104422.1">
    <property type="nucleotide sequence ID" value="NZ_CADIKM010000006.1"/>
</dbReference>
<dbReference type="Proteomes" id="UP000494115">
    <property type="component" value="Unassembled WGS sequence"/>
</dbReference>
<dbReference type="EMBL" id="CADIKM010000006">
    <property type="protein sequence ID" value="CAB3784474.1"/>
    <property type="molecule type" value="Genomic_DNA"/>
</dbReference>
<keyword evidence="2" id="KW-1185">Reference proteome</keyword>
<name>A0A6S7CP95_9BURK</name>
<evidence type="ECO:0000313" key="1">
    <source>
        <dbReference type="EMBL" id="CAB3784474.1"/>
    </source>
</evidence>
<gene>
    <name evidence="1" type="ORF">LMG28138_01817</name>
</gene>
<proteinExistence type="predicted"/>
<evidence type="ECO:0000313" key="2">
    <source>
        <dbReference type="Proteomes" id="UP000494115"/>
    </source>
</evidence>
<reference evidence="1 2" key="1">
    <citation type="submission" date="2020-04" db="EMBL/GenBank/DDBJ databases">
        <authorList>
            <person name="De Canck E."/>
        </authorList>
    </citation>
    <scope>NUCLEOTIDE SEQUENCE [LARGE SCALE GENOMIC DNA]</scope>
    <source>
        <strain evidence="1 2">LMG 28138</strain>
    </source>
</reference>
<accession>A0A6S7CP95</accession>
<dbReference type="AlphaFoldDB" id="A0A6S7CP95"/>
<protein>
    <submittedName>
        <fullName evidence="1">Uncharacterized protein</fullName>
    </submittedName>
</protein>
<sequence>MNVKKGDLAYVTWALPEYSDCIGRIVEIGEFVPPSAWHIAFAGVVPQSVASQPDLVHGEDFALRPISGAPIEDEITTDEPYAAELADQLILRHLDTAQMEVGDAQ</sequence>